<keyword evidence="3" id="KW-1185">Reference proteome</keyword>
<comment type="caution">
    <text evidence="2">The sequence shown here is derived from an EMBL/GenBank/DDBJ whole genome shotgun (WGS) entry which is preliminary data.</text>
</comment>
<dbReference type="InterPro" id="IPR011051">
    <property type="entry name" value="RmlC_Cupin_sf"/>
</dbReference>
<dbReference type="InterPro" id="IPR053146">
    <property type="entry name" value="QDO-like"/>
</dbReference>
<dbReference type="SUPFAM" id="SSF51182">
    <property type="entry name" value="RmlC-like cupins"/>
    <property type="match status" value="1"/>
</dbReference>
<dbReference type="PANTHER" id="PTHR36440:SF1">
    <property type="entry name" value="PUTATIVE (AFU_ORTHOLOGUE AFUA_8G07350)-RELATED"/>
    <property type="match status" value="1"/>
</dbReference>
<evidence type="ECO:0000259" key="1">
    <source>
        <dbReference type="Pfam" id="PF07883"/>
    </source>
</evidence>
<reference evidence="2" key="1">
    <citation type="submission" date="2018-05" db="EMBL/GenBank/DDBJ databases">
        <title>Algibacter marinivivus sp. nov., isolated from sample around a algae.</title>
        <authorList>
            <person name="Zhong X."/>
        </authorList>
    </citation>
    <scope>NUCLEOTIDE SEQUENCE [LARGE SCALE GENOMIC DNA]</scope>
    <source>
        <strain evidence="2">ZY111</strain>
    </source>
</reference>
<reference evidence="2" key="2">
    <citation type="submission" date="2018-05" db="EMBL/GenBank/DDBJ databases">
        <authorList>
            <person name="Lanie J.A."/>
            <person name="Ng W.-L."/>
            <person name="Kazmierczak K.M."/>
            <person name="Andrzejewski T.M."/>
            <person name="Davidsen T.M."/>
            <person name="Wayne K.J."/>
            <person name="Tettelin H."/>
            <person name="Glass J.I."/>
            <person name="Rusch D."/>
            <person name="Podicherti R."/>
            <person name="Tsui H.-C.T."/>
            <person name="Winkler M.E."/>
        </authorList>
    </citation>
    <scope>NUCLEOTIDE SEQUENCE [LARGE SCALE GENOMIC DNA]</scope>
    <source>
        <strain evidence="2">ZY111</strain>
    </source>
</reference>
<dbReference type="Proteomes" id="UP000245375">
    <property type="component" value="Unassembled WGS sequence"/>
</dbReference>
<organism evidence="2 3">
    <name type="scientific">Algibacter marinivivus</name>
    <dbReference type="NCBI Taxonomy" id="2100723"/>
    <lineage>
        <taxon>Bacteria</taxon>
        <taxon>Pseudomonadati</taxon>
        <taxon>Bacteroidota</taxon>
        <taxon>Flavobacteriia</taxon>
        <taxon>Flavobacteriales</taxon>
        <taxon>Flavobacteriaceae</taxon>
        <taxon>Algibacter</taxon>
    </lineage>
</organism>
<proteinExistence type="predicted"/>
<dbReference type="Pfam" id="PF07883">
    <property type="entry name" value="Cupin_2"/>
    <property type="match status" value="1"/>
</dbReference>
<feature type="domain" description="Cupin type-2" evidence="1">
    <location>
        <begin position="89"/>
        <end position="152"/>
    </location>
</feature>
<dbReference type="EMBL" id="QFRI01000001">
    <property type="protein sequence ID" value="PWH83189.1"/>
    <property type="molecule type" value="Genomic_DNA"/>
</dbReference>
<dbReference type="PANTHER" id="PTHR36440">
    <property type="entry name" value="PUTATIVE (AFU_ORTHOLOGUE AFUA_8G07350)-RELATED"/>
    <property type="match status" value="1"/>
</dbReference>
<dbReference type="AlphaFoldDB" id="A0A2U2X5X8"/>
<dbReference type="InterPro" id="IPR014710">
    <property type="entry name" value="RmlC-like_jellyroll"/>
</dbReference>
<gene>
    <name evidence="2" type="ORF">DIS18_01150</name>
</gene>
<evidence type="ECO:0000313" key="2">
    <source>
        <dbReference type="EMBL" id="PWH83189.1"/>
    </source>
</evidence>
<accession>A0A2U2X5X8</accession>
<dbReference type="RefSeq" id="WP_109351213.1">
    <property type="nucleotide sequence ID" value="NZ_QFRI01000001.1"/>
</dbReference>
<name>A0A2U2X5X8_9FLAO</name>
<protein>
    <submittedName>
        <fullName evidence="2">Cupin domain-containing protein</fullName>
    </submittedName>
</protein>
<dbReference type="InterPro" id="IPR013096">
    <property type="entry name" value="Cupin_2"/>
</dbReference>
<dbReference type="Gene3D" id="2.60.120.10">
    <property type="entry name" value="Jelly Rolls"/>
    <property type="match status" value="1"/>
</dbReference>
<dbReference type="OrthoDB" id="1423961at2"/>
<sequence length="190" mass="20919">MNRKDFIKSSALSIGAFSLIPMVNACKTETKNETVVEPTAPEVEELLNPKIVKNSEGKVLNVLGDNQNIKLTGKDTNGQYTLIEQNNLPGVGIPPHVHENEDEVFQVLEGQVEMHVGDKTTTLYAGDLIFCPKGVPHSWRVVGEEKARAMLSIFPAGLEGMFQELSELPAGPPDMKKVSEICGRYKLRFV</sequence>
<evidence type="ECO:0000313" key="3">
    <source>
        <dbReference type="Proteomes" id="UP000245375"/>
    </source>
</evidence>